<dbReference type="PANTHER" id="PTHR24174:SF1">
    <property type="entry name" value="IP14385P"/>
    <property type="match status" value="1"/>
</dbReference>
<dbReference type="EMBL" id="CCAG010000191">
    <property type="status" value="NOT_ANNOTATED_CDS"/>
    <property type="molecule type" value="Genomic_DNA"/>
</dbReference>
<accession>A0A1B0G849</accession>
<proteinExistence type="predicted"/>
<dbReference type="PROSITE" id="PS50297">
    <property type="entry name" value="ANK_REP_REGION"/>
    <property type="match status" value="2"/>
</dbReference>
<dbReference type="STRING" id="37546.A0A1B0G849"/>
<feature type="repeat" description="ANK" evidence="3">
    <location>
        <begin position="67"/>
        <end position="99"/>
    </location>
</feature>
<dbReference type="Pfam" id="PF12796">
    <property type="entry name" value="Ank_2"/>
    <property type="match status" value="1"/>
</dbReference>
<reference evidence="4" key="1">
    <citation type="submission" date="2020-05" db="UniProtKB">
        <authorList>
            <consortium name="EnsemblMetazoa"/>
        </authorList>
    </citation>
    <scope>IDENTIFICATION</scope>
    <source>
        <strain evidence="4">Yale</strain>
    </source>
</reference>
<dbReference type="SUPFAM" id="SSF48403">
    <property type="entry name" value="Ankyrin repeat"/>
    <property type="match status" value="1"/>
</dbReference>
<evidence type="ECO:0000256" key="1">
    <source>
        <dbReference type="ARBA" id="ARBA00022737"/>
    </source>
</evidence>
<protein>
    <submittedName>
        <fullName evidence="4">Uncharacterized protein</fullName>
    </submittedName>
</protein>
<dbReference type="GO" id="GO:0005829">
    <property type="term" value="C:cytosol"/>
    <property type="evidence" value="ECO:0007669"/>
    <property type="project" value="TreeGrafter"/>
</dbReference>
<evidence type="ECO:0000256" key="2">
    <source>
        <dbReference type="ARBA" id="ARBA00023043"/>
    </source>
</evidence>
<dbReference type="InterPro" id="IPR036770">
    <property type="entry name" value="Ankyrin_rpt-contain_sf"/>
</dbReference>
<dbReference type="EMBL" id="CCAG010000192">
    <property type="status" value="NOT_ANNOTATED_CDS"/>
    <property type="molecule type" value="Genomic_DNA"/>
</dbReference>
<dbReference type="InterPro" id="IPR002110">
    <property type="entry name" value="Ankyrin_rpt"/>
</dbReference>
<evidence type="ECO:0000313" key="5">
    <source>
        <dbReference type="Proteomes" id="UP000092444"/>
    </source>
</evidence>
<evidence type="ECO:0000256" key="3">
    <source>
        <dbReference type="PROSITE-ProRule" id="PRU00023"/>
    </source>
</evidence>
<keyword evidence="1" id="KW-0677">Repeat</keyword>
<feature type="repeat" description="ANK" evidence="3">
    <location>
        <begin position="35"/>
        <end position="67"/>
    </location>
</feature>
<evidence type="ECO:0000313" key="4">
    <source>
        <dbReference type="EnsemblMetazoa" id="GMOY009488-PA"/>
    </source>
</evidence>
<name>A0A1B0G849_GLOMM</name>
<dbReference type="AlphaFoldDB" id="A0A1B0G849"/>
<dbReference type="PANTHER" id="PTHR24174">
    <property type="entry name" value="ANKYRIN REPEAT AND STERILE ALPHA MOTIF DOMAIN-CONTAINING PROTEIN 1"/>
    <property type="match status" value="1"/>
</dbReference>
<dbReference type="PROSITE" id="PS50088">
    <property type="entry name" value="ANK_REPEAT"/>
    <property type="match status" value="2"/>
</dbReference>
<dbReference type="PhylomeDB" id="A0A1B0G849"/>
<dbReference type="Gene3D" id="1.25.40.20">
    <property type="entry name" value="Ankyrin repeat-containing domain"/>
    <property type="match status" value="1"/>
</dbReference>
<keyword evidence="2 3" id="KW-0040">ANK repeat</keyword>
<dbReference type="VEuPathDB" id="VectorBase:GMOY009488"/>
<dbReference type="InterPro" id="IPR033635">
    <property type="entry name" value="ANKS1/Caskin"/>
</dbReference>
<organism evidence="4 5">
    <name type="scientific">Glossina morsitans morsitans</name>
    <name type="common">Savannah tsetse fly</name>
    <dbReference type="NCBI Taxonomy" id="37546"/>
    <lineage>
        <taxon>Eukaryota</taxon>
        <taxon>Metazoa</taxon>
        <taxon>Ecdysozoa</taxon>
        <taxon>Arthropoda</taxon>
        <taxon>Hexapoda</taxon>
        <taxon>Insecta</taxon>
        <taxon>Pterygota</taxon>
        <taxon>Neoptera</taxon>
        <taxon>Endopterygota</taxon>
        <taxon>Diptera</taxon>
        <taxon>Brachycera</taxon>
        <taxon>Muscomorpha</taxon>
        <taxon>Hippoboscoidea</taxon>
        <taxon>Glossinidae</taxon>
        <taxon>Glossina</taxon>
    </lineage>
</organism>
<dbReference type="Proteomes" id="UP000092444">
    <property type="component" value="Unassembled WGS sequence"/>
</dbReference>
<keyword evidence="5" id="KW-1185">Reference proteome</keyword>
<dbReference type="SMART" id="SM00248">
    <property type="entry name" value="ANK"/>
    <property type="match status" value="2"/>
</dbReference>
<sequence length="131" mass="14211">MGKKRQDLLEAGRNESLRFYDEMENGHATPYKYIFTHTCLHVAARNGHKKVVEALLAAGISVNLLTHNGTALHEAALCGKKSVVYTLLKAGVDPAAVDGQGRSALDILKDYPPHVTYEIASIINGALSRGR</sequence>
<dbReference type="EnsemblMetazoa" id="GMOY009488-RA">
    <property type="protein sequence ID" value="GMOY009488-PA"/>
    <property type="gene ID" value="GMOY009488"/>
</dbReference>